<comment type="caution">
    <text evidence="1">The sequence shown here is derived from an EMBL/GenBank/DDBJ whole genome shotgun (WGS) entry which is preliminary data.</text>
</comment>
<gene>
    <name evidence="1" type="ORF">C7H19_24465</name>
</gene>
<reference evidence="1 2" key="2">
    <citation type="submission" date="2018-03" db="EMBL/GenBank/DDBJ databases">
        <authorList>
            <person name="Keele B.F."/>
        </authorList>
    </citation>
    <scope>NUCLEOTIDE SEQUENCE [LARGE SCALE GENOMIC DNA]</scope>
    <source>
        <strain evidence="1 2">CCALA 016</strain>
    </source>
</reference>
<protein>
    <submittedName>
        <fullName evidence="1">Uncharacterized protein</fullName>
    </submittedName>
</protein>
<sequence length="1180" mass="134614">MTNLPPFGIAQTLLQLQILGYQTLDRVYIRCIAGKGFDIQADKLYLFDGYLTIKEQGFTFTRLLPQKKGGGEKFTTNDGYQYLISHNKKGYGVYLVVNAGGRKDEDITRCPALFYECDGVSKDEQWERLDRLPVKPSLTVETRNSLHNYYRTDEQTPDGWRALQQRLIQKMDADPANINPSRLLRLAGFYHQQKGLEQFPVTLQLASDAVYNRSLFDELLPTWDATRWSETFEAVSNEEIKQRLEAAKQRRELSLNNVDGFPLEICLSKDDRALIASGTGQGGRNHLGFKLASNLIATANWLNYTGYRYSDNERDLFEEYCDRCTPSISHKEREQIWRSASSSNPTPSLPDEAIENCIKAWQWKQLPESEKQASLSKSIGEPDPALYQQHLDKEVELEEIEKAEKLERNLYRFKQGLNEGTKKLKGKGSSKSENPQKIVSTPKVIKYDLKEGLPTHEQWEKCGKPIIEFDSKNRLGIYNDAINKGYAVHDSSFMGAGKSHGVPQLQNESGKIWYISQDHRNPSIPLIEEEFTDLMPRSKYGFYRDEQRKLRVATEETDPSLIEIKGNCIRADWFNLLANKGYNPNEKTEEGEINPICKTCPILGQCKSQSSWYLKQRSKALKFDKIREDIKSSPQKDYDYSNDIGVLEEPSRSLQPTKKLTSFYEQILIESDRLREQVLPSTYQYLDRLIQSLKSLATRKNHTQEEKRYGLTNESLKTALASHSNSGEIIDELDKIQLLGEIIIKPNGVDLSKSDYKKHKSLAKLCNNIFRKEAYQETKENLENLPPNALIFLLKFINGEKGIAARLNGEALILTIDDRSSYSPVLNSMKSVIFLDSTISTERLQKISGLERPIISIRQKINKPLDNLIVHNIQIEGLGSSTYSDTALKRVMAVKDAINKNAGYSIPIISLKAYQEQLGASGYWFVDNRGSNDFEGLENLIAVGSPNPNVGSVQDDYYALYGTLDSFNEYYAHLVSEEILQFTGRPRPHRYKDQQFHLWFINSGLDLDFLKEYGATIINQHGFELTPEAGNETQYKRLTILNTIHSLQQQGIKITQDAIANVVGVTQPAISQLFKNAGVTLSELVENIRQPIEDYNRSPYNPDNPAPDWFKSSYFRLLLELNPVELVQEFISEILNMRWAVFRDSILSFFPKPIQDKLESALIGLFIAENGLPETVFDTQ</sequence>
<dbReference type="OrthoDB" id="415600at2"/>
<dbReference type="Gene3D" id="3.30.70.1790">
    <property type="entry name" value="RepB DNA-primase, N-terminal domain"/>
    <property type="match status" value="1"/>
</dbReference>
<dbReference type="RefSeq" id="WP_106459520.1">
    <property type="nucleotide sequence ID" value="NZ_PXOH01000066.1"/>
</dbReference>
<reference evidence="1 2" key="1">
    <citation type="submission" date="2018-03" db="EMBL/GenBank/DDBJ databases">
        <title>The ancient ancestry and fast evolution of plastids.</title>
        <authorList>
            <person name="Moore K.R."/>
            <person name="Magnabosco C."/>
            <person name="Momper L."/>
            <person name="Gold D.A."/>
            <person name="Bosak T."/>
            <person name="Fournier G.P."/>
        </authorList>
    </citation>
    <scope>NUCLEOTIDE SEQUENCE [LARGE SCALE GENOMIC DNA]</scope>
    <source>
        <strain evidence="1 2">CCALA 016</strain>
    </source>
</reference>
<proteinExistence type="predicted"/>
<dbReference type="EMBL" id="PXOH01000066">
    <property type="protein sequence ID" value="PSF29180.1"/>
    <property type="molecule type" value="Genomic_DNA"/>
</dbReference>
<dbReference type="AlphaFoldDB" id="A0A2T1LQN6"/>
<evidence type="ECO:0000313" key="1">
    <source>
        <dbReference type="EMBL" id="PSF29180.1"/>
    </source>
</evidence>
<accession>A0A2T1LQN6</accession>
<evidence type="ECO:0000313" key="2">
    <source>
        <dbReference type="Proteomes" id="UP000239001"/>
    </source>
</evidence>
<dbReference type="Proteomes" id="UP000239001">
    <property type="component" value="Unassembled WGS sequence"/>
</dbReference>
<organism evidence="1 2">
    <name type="scientific">Aphanothece hegewaldii CCALA 016</name>
    <dbReference type="NCBI Taxonomy" id="2107694"/>
    <lineage>
        <taxon>Bacteria</taxon>
        <taxon>Bacillati</taxon>
        <taxon>Cyanobacteriota</taxon>
        <taxon>Cyanophyceae</taxon>
        <taxon>Oscillatoriophycideae</taxon>
        <taxon>Chroococcales</taxon>
        <taxon>Aphanothecaceae</taxon>
        <taxon>Aphanothece</taxon>
    </lineage>
</organism>
<name>A0A2T1LQN6_9CHRO</name>
<keyword evidence="2" id="KW-1185">Reference proteome</keyword>